<dbReference type="Proteomes" id="UP000790709">
    <property type="component" value="Unassembled WGS sequence"/>
</dbReference>
<name>A0ACB8BC13_9AGAM</name>
<sequence>MLWDILAEFCGCRSRSKKSDKVDRTKEQNLRRTRSDGDIRNPVEHVEDHPTSTIHSLVCDPCWERLFTHQSFQKVWNDSLCHHLETGGHSGFSYSTTRSEIFKSSVAGCQWCGLLERDYGKVIDPRFTHTVHVATILANESKVTRGCSAPMPEGAKNLQVTINDITLSYLTYTAADNNAASYIPARDCMLQVGSPLSTKIALECMDRCINTHPQCPKPCLTPLPTRVIDCSNPRSPKIVFSYGSHGHYVALSYVWGGPQFCATTTNIHTLVQVGIDLGVLPWTITDAINTTHSLGIRYLWVDALCILQDSDSDKDIEISRMRAVYRDAYVTVIAASASKAADGYLQDRSVQAHTNLPFLCPDGQLGTFSLVHDGYSDAAEPVDKRAWCLQERLLSPRCLIYTSATLQYECQAETANIGGAVCPPNRFHRLPNVTFSPAPLPLTDTNPEILVLEAAWRFVLMDYTRRKLTDPADKLVAFAGVAEHFFAAWGDDYLAGLWRRSLCREILWKRHKSKVLPEPAKYRAPSWSWAATDGDIMAFDGVVGRTSTAFDGVLGRSVRISCDLCEIVGCEVTPQSTRAIFGGVVAGTLRLSAQMLPIERGDRNSRLVDTFDVSSCAECRTWMESDCKEDEFPWSGKAFRPVEIDSDKDEAQRITAFSACVEWLDSVRGKEDKPTFAIPIGWNEVPGERMVVGLLVKRVENECYRRLGYFETKPGLLWHFHNDMARRQTITLV</sequence>
<gene>
    <name evidence="1" type="ORF">BV22DRAFT_1094160</name>
</gene>
<evidence type="ECO:0000313" key="1">
    <source>
        <dbReference type="EMBL" id="KAH7922711.1"/>
    </source>
</evidence>
<accession>A0ACB8BC13</accession>
<keyword evidence="2" id="KW-1185">Reference proteome</keyword>
<comment type="caution">
    <text evidence="1">The sequence shown here is derived from an EMBL/GenBank/DDBJ whole genome shotgun (WGS) entry which is preliminary data.</text>
</comment>
<organism evidence="1 2">
    <name type="scientific">Leucogyrophana mollusca</name>
    <dbReference type="NCBI Taxonomy" id="85980"/>
    <lineage>
        <taxon>Eukaryota</taxon>
        <taxon>Fungi</taxon>
        <taxon>Dikarya</taxon>
        <taxon>Basidiomycota</taxon>
        <taxon>Agaricomycotina</taxon>
        <taxon>Agaricomycetes</taxon>
        <taxon>Agaricomycetidae</taxon>
        <taxon>Boletales</taxon>
        <taxon>Boletales incertae sedis</taxon>
        <taxon>Leucogyrophana</taxon>
    </lineage>
</organism>
<dbReference type="EMBL" id="MU266475">
    <property type="protein sequence ID" value="KAH7922711.1"/>
    <property type="molecule type" value="Genomic_DNA"/>
</dbReference>
<evidence type="ECO:0000313" key="2">
    <source>
        <dbReference type="Proteomes" id="UP000790709"/>
    </source>
</evidence>
<protein>
    <submittedName>
        <fullName evidence="1">HET-domain-containing protein</fullName>
    </submittedName>
</protein>
<proteinExistence type="predicted"/>
<reference evidence="1" key="1">
    <citation type="journal article" date="2021" name="New Phytol.">
        <title>Evolutionary innovations through gain and loss of genes in the ectomycorrhizal Boletales.</title>
        <authorList>
            <person name="Wu G."/>
            <person name="Miyauchi S."/>
            <person name="Morin E."/>
            <person name="Kuo A."/>
            <person name="Drula E."/>
            <person name="Varga T."/>
            <person name="Kohler A."/>
            <person name="Feng B."/>
            <person name="Cao Y."/>
            <person name="Lipzen A."/>
            <person name="Daum C."/>
            <person name="Hundley H."/>
            <person name="Pangilinan J."/>
            <person name="Johnson J."/>
            <person name="Barry K."/>
            <person name="LaButti K."/>
            <person name="Ng V."/>
            <person name="Ahrendt S."/>
            <person name="Min B."/>
            <person name="Choi I.G."/>
            <person name="Park H."/>
            <person name="Plett J.M."/>
            <person name="Magnuson J."/>
            <person name="Spatafora J.W."/>
            <person name="Nagy L.G."/>
            <person name="Henrissat B."/>
            <person name="Grigoriev I.V."/>
            <person name="Yang Z.L."/>
            <person name="Xu J."/>
            <person name="Martin F.M."/>
        </authorList>
    </citation>
    <scope>NUCLEOTIDE SEQUENCE</scope>
    <source>
        <strain evidence="1">KUC20120723A-06</strain>
    </source>
</reference>